<evidence type="ECO:0000256" key="2">
    <source>
        <dbReference type="ARBA" id="ARBA00012438"/>
    </source>
</evidence>
<keyword evidence="6" id="KW-0472">Membrane</keyword>
<keyword evidence="6" id="KW-0812">Transmembrane</keyword>
<evidence type="ECO:0000256" key="1">
    <source>
        <dbReference type="ARBA" id="ARBA00000085"/>
    </source>
</evidence>
<dbReference type="Gene3D" id="1.10.287.130">
    <property type="match status" value="1"/>
</dbReference>
<protein>
    <recommendedName>
        <fullName evidence="2">histidine kinase</fullName>
        <ecNumber evidence="2">2.7.13.3</ecNumber>
    </recommendedName>
</protein>
<gene>
    <name evidence="8" type="ORF">DWV53_11805</name>
</gene>
<dbReference type="PROSITE" id="PS50109">
    <property type="entry name" value="HIS_KIN"/>
    <property type="match status" value="1"/>
</dbReference>
<sequence>MKLHLKYIVTLVITALVCIFAYQTYWLVGLYQSQEKEVEAKIKGGMEYAHFMEMKKRIERLRNDDKGPHGQLTGTVAFSMDEDDDIDQKVKVKKVRGGKIVQSVQTIFTKQEKRSEDDKDQELMMMMSGKLATMVQQALFGKLNEIAKPDINDYDSAWVVKMLSDSLLVGDDIHPLPHQIQLFAGKKVLAKVTTKGYVPSANAKQYQYVVCNEGEANEEKYVLTLEPLTMTVLSQMAGILATSLFIMLILAFVFWFLIHTMLKQKTLDEMKSDFTNNITHELKTPIAVAYAATDSLLNYGMLQHPDKARKYLTIAQEQLQTLSGLVEKILSMSMERRKSMLFNIVEVPVKEVIEPLISQHQLKVKSGEKTDKKVNISLSVEPENLMVHVDRMHFSNIVSNLIDNAIKYSEDSVKIEIKAFRKAEDEVLVSVSDNGIGIAHDKLPYIFDKFYRVMDGNKYTVKGYGLGLFYVKSLMEKMGGSVSVESEPGKGSCFTLHFLKGKKVKR</sequence>
<keyword evidence="5 8" id="KW-0418">Kinase</keyword>
<dbReference type="InterPro" id="IPR004358">
    <property type="entry name" value="Sig_transdc_His_kin-like_C"/>
</dbReference>
<dbReference type="AlphaFoldDB" id="A0AA92U7B7"/>
<comment type="catalytic activity">
    <reaction evidence="1">
        <text>ATP + protein L-histidine = ADP + protein N-phospho-L-histidine.</text>
        <dbReference type="EC" id="2.7.13.3"/>
    </reaction>
</comment>
<dbReference type="PANTHER" id="PTHR43547">
    <property type="entry name" value="TWO-COMPONENT HISTIDINE KINASE"/>
    <property type="match status" value="1"/>
</dbReference>
<dbReference type="SUPFAM" id="SSF47384">
    <property type="entry name" value="Homodimeric domain of signal transducing histidine kinase"/>
    <property type="match status" value="1"/>
</dbReference>
<dbReference type="SMART" id="SM00388">
    <property type="entry name" value="HisKA"/>
    <property type="match status" value="1"/>
</dbReference>
<dbReference type="CDD" id="cd00075">
    <property type="entry name" value="HATPase"/>
    <property type="match status" value="1"/>
</dbReference>
<dbReference type="EC" id="2.7.13.3" evidence="2"/>
<keyword evidence="4" id="KW-0808">Transferase</keyword>
<evidence type="ECO:0000256" key="3">
    <source>
        <dbReference type="ARBA" id="ARBA00022553"/>
    </source>
</evidence>
<comment type="caution">
    <text evidence="8">The sequence shown here is derived from an EMBL/GenBank/DDBJ whole genome shotgun (WGS) entry which is preliminary data.</text>
</comment>
<dbReference type="FunFam" id="3.30.565.10:FF:000006">
    <property type="entry name" value="Sensor histidine kinase WalK"/>
    <property type="match status" value="1"/>
</dbReference>
<proteinExistence type="predicted"/>
<evidence type="ECO:0000256" key="5">
    <source>
        <dbReference type="ARBA" id="ARBA00022777"/>
    </source>
</evidence>
<evidence type="ECO:0000256" key="6">
    <source>
        <dbReference type="SAM" id="Phobius"/>
    </source>
</evidence>
<reference evidence="8 9" key="1">
    <citation type="submission" date="2018-08" db="EMBL/GenBank/DDBJ databases">
        <title>A genome reference for cultivated species of the human gut microbiota.</title>
        <authorList>
            <person name="Zou Y."/>
            <person name="Xue W."/>
            <person name="Luo G."/>
        </authorList>
    </citation>
    <scope>NUCLEOTIDE SEQUENCE [LARGE SCALE GENOMIC DNA]</scope>
    <source>
        <strain evidence="8 9">AF10-17</strain>
    </source>
</reference>
<dbReference type="EMBL" id="QSAV01000042">
    <property type="protein sequence ID" value="RGW76772.1"/>
    <property type="molecule type" value="Genomic_DNA"/>
</dbReference>
<evidence type="ECO:0000256" key="4">
    <source>
        <dbReference type="ARBA" id="ARBA00022679"/>
    </source>
</evidence>
<dbReference type="SMART" id="SM00387">
    <property type="entry name" value="HATPase_c"/>
    <property type="match status" value="1"/>
</dbReference>
<name>A0AA92U7B7_9BACT</name>
<dbReference type="InterPro" id="IPR005467">
    <property type="entry name" value="His_kinase_dom"/>
</dbReference>
<dbReference type="Gene3D" id="3.30.565.10">
    <property type="entry name" value="Histidine kinase-like ATPase, C-terminal domain"/>
    <property type="match status" value="1"/>
</dbReference>
<dbReference type="InterPro" id="IPR003661">
    <property type="entry name" value="HisK_dim/P_dom"/>
</dbReference>
<feature type="transmembrane region" description="Helical" evidence="6">
    <location>
        <begin position="236"/>
        <end position="258"/>
    </location>
</feature>
<dbReference type="Proteomes" id="UP000285776">
    <property type="component" value="Unassembled WGS sequence"/>
</dbReference>
<accession>A0AA92U7B7</accession>
<feature type="transmembrane region" description="Helical" evidence="6">
    <location>
        <begin position="7"/>
        <end position="28"/>
    </location>
</feature>
<dbReference type="RefSeq" id="WP_118154138.1">
    <property type="nucleotide sequence ID" value="NZ_QSAV01000042.1"/>
</dbReference>
<evidence type="ECO:0000259" key="7">
    <source>
        <dbReference type="PROSITE" id="PS50109"/>
    </source>
</evidence>
<dbReference type="GO" id="GO:0000155">
    <property type="term" value="F:phosphorelay sensor kinase activity"/>
    <property type="evidence" value="ECO:0007669"/>
    <property type="project" value="InterPro"/>
</dbReference>
<organism evidence="8 9">
    <name type="scientific">Segatella copri</name>
    <dbReference type="NCBI Taxonomy" id="165179"/>
    <lineage>
        <taxon>Bacteria</taxon>
        <taxon>Pseudomonadati</taxon>
        <taxon>Bacteroidota</taxon>
        <taxon>Bacteroidia</taxon>
        <taxon>Bacteroidales</taxon>
        <taxon>Prevotellaceae</taxon>
        <taxon>Segatella</taxon>
    </lineage>
</organism>
<dbReference type="SUPFAM" id="SSF55874">
    <property type="entry name" value="ATPase domain of HSP90 chaperone/DNA topoisomerase II/histidine kinase"/>
    <property type="match status" value="1"/>
</dbReference>
<dbReference type="InterPro" id="IPR036890">
    <property type="entry name" value="HATPase_C_sf"/>
</dbReference>
<dbReference type="Pfam" id="PF00512">
    <property type="entry name" value="HisKA"/>
    <property type="match status" value="1"/>
</dbReference>
<dbReference type="PRINTS" id="PR00344">
    <property type="entry name" value="BCTRLSENSOR"/>
</dbReference>
<evidence type="ECO:0000313" key="8">
    <source>
        <dbReference type="EMBL" id="RGW76772.1"/>
    </source>
</evidence>
<dbReference type="Pfam" id="PF02518">
    <property type="entry name" value="HATPase_c"/>
    <property type="match status" value="1"/>
</dbReference>
<dbReference type="InterPro" id="IPR003594">
    <property type="entry name" value="HATPase_dom"/>
</dbReference>
<evidence type="ECO:0000313" key="9">
    <source>
        <dbReference type="Proteomes" id="UP000285776"/>
    </source>
</evidence>
<feature type="domain" description="Histidine kinase" evidence="7">
    <location>
        <begin position="277"/>
        <end position="502"/>
    </location>
</feature>
<keyword evidence="6" id="KW-1133">Transmembrane helix</keyword>
<dbReference type="InterPro" id="IPR036097">
    <property type="entry name" value="HisK_dim/P_sf"/>
</dbReference>
<keyword evidence="3" id="KW-0597">Phosphoprotein</keyword>
<dbReference type="CDD" id="cd00082">
    <property type="entry name" value="HisKA"/>
    <property type="match status" value="1"/>
</dbReference>
<dbReference type="PANTHER" id="PTHR43547:SF2">
    <property type="entry name" value="HYBRID SIGNAL TRANSDUCTION HISTIDINE KINASE C"/>
    <property type="match status" value="1"/>
</dbReference>